<evidence type="ECO:0000313" key="1">
    <source>
        <dbReference type="EMBL" id="GHE96021.1"/>
    </source>
</evidence>
<organism evidence="1 2">
    <name type="scientific">Thalassotalea profundi</name>
    <dbReference type="NCBI Taxonomy" id="2036687"/>
    <lineage>
        <taxon>Bacteria</taxon>
        <taxon>Pseudomonadati</taxon>
        <taxon>Pseudomonadota</taxon>
        <taxon>Gammaproteobacteria</taxon>
        <taxon>Alteromonadales</taxon>
        <taxon>Colwelliaceae</taxon>
        <taxon>Thalassotalea</taxon>
    </lineage>
</organism>
<gene>
    <name evidence="1" type="ORF">GCM10011501_27050</name>
</gene>
<reference evidence="2" key="1">
    <citation type="journal article" date="2019" name="Int. J. Syst. Evol. Microbiol.">
        <title>The Global Catalogue of Microorganisms (GCM) 10K type strain sequencing project: providing services to taxonomists for standard genome sequencing and annotation.</title>
        <authorList>
            <consortium name="The Broad Institute Genomics Platform"/>
            <consortium name="The Broad Institute Genome Sequencing Center for Infectious Disease"/>
            <person name="Wu L."/>
            <person name="Ma J."/>
        </authorList>
    </citation>
    <scope>NUCLEOTIDE SEQUENCE [LARGE SCALE GENOMIC DNA]</scope>
    <source>
        <strain evidence="2">CGMCC 1.15922</strain>
    </source>
</reference>
<evidence type="ECO:0008006" key="3">
    <source>
        <dbReference type="Google" id="ProtNLM"/>
    </source>
</evidence>
<proteinExistence type="predicted"/>
<evidence type="ECO:0000313" key="2">
    <source>
        <dbReference type="Proteomes" id="UP000626370"/>
    </source>
</evidence>
<sequence>MEPIIPDDCFILVVKWLLIFPIKPEQRLVINHPNYGVIVKTVAIVDRNGFIWSKGESFNSLSVEELGPVDKSQLLGRVIGIFTPKKRN</sequence>
<comment type="caution">
    <text evidence="1">The sequence shown here is derived from an EMBL/GenBank/DDBJ whole genome shotgun (WGS) entry which is preliminary data.</text>
</comment>
<dbReference type="EMBL" id="BNAH01000011">
    <property type="protein sequence ID" value="GHE96021.1"/>
    <property type="molecule type" value="Genomic_DNA"/>
</dbReference>
<dbReference type="CDD" id="cd06462">
    <property type="entry name" value="Peptidase_S24_S26"/>
    <property type="match status" value="1"/>
</dbReference>
<protein>
    <recommendedName>
        <fullName evidence="3">Nickel-type superoxide dismutase maturation protease</fullName>
    </recommendedName>
</protein>
<dbReference type="Proteomes" id="UP000626370">
    <property type="component" value="Unassembled WGS sequence"/>
</dbReference>
<name>A0ABQ3IWY7_9GAMM</name>
<keyword evidence="2" id="KW-1185">Reference proteome</keyword>
<accession>A0ABQ3IWY7</accession>